<sequence>MSYDFSLLEKGFQSRRMRSTRPRPAPAPAESKSTPKTITYAEMAASKPFRFTIGSEKREFYIPSLLVANQSPVFEGLVNGNFKEAREYHVKLESVDEETFACFVRFVYTGKHSDKPRPDNLTVPRGPQSTDESEYDDPFSVVISTKKQDGGPKRKRQASISSLGNADEDEQQSFQLRTKKKKGLLETFRGTHSSKAVIEPPYILAPSPDTPSALQHVKVFVFADYWGITSLSEVSLQSLGVYLDGLILRKAAPSGPKKLAEVVELVEYCYSEPRPEGLTSLVVLFCASRIESLWSSRDFRHVFSKYNDFRWL</sequence>
<dbReference type="PANTHER" id="PTHR47843">
    <property type="entry name" value="BTB DOMAIN-CONTAINING PROTEIN-RELATED"/>
    <property type="match status" value="1"/>
</dbReference>
<evidence type="ECO:0000313" key="3">
    <source>
        <dbReference type="EMBL" id="KAK4445482.1"/>
    </source>
</evidence>
<reference evidence="3" key="1">
    <citation type="journal article" date="2023" name="Mol. Phylogenet. Evol.">
        <title>Genome-scale phylogeny and comparative genomics of the fungal order Sordariales.</title>
        <authorList>
            <person name="Hensen N."/>
            <person name="Bonometti L."/>
            <person name="Westerberg I."/>
            <person name="Brannstrom I.O."/>
            <person name="Guillou S."/>
            <person name="Cros-Aarteil S."/>
            <person name="Calhoun S."/>
            <person name="Haridas S."/>
            <person name="Kuo A."/>
            <person name="Mondo S."/>
            <person name="Pangilinan J."/>
            <person name="Riley R."/>
            <person name="LaButti K."/>
            <person name="Andreopoulos B."/>
            <person name="Lipzen A."/>
            <person name="Chen C."/>
            <person name="Yan M."/>
            <person name="Daum C."/>
            <person name="Ng V."/>
            <person name="Clum A."/>
            <person name="Steindorff A."/>
            <person name="Ohm R.A."/>
            <person name="Martin F."/>
            <person name="Silar P."/>
            <person name="Natvig D.O."/>
            <person name="Lalanne C."/>
            <person name="Gautier V."/>
            <person name="Ament-Velasquez S.L."/>
            <person name="Kruys A."/>
            <person name="Hutchinson M.I."/>
            <person name="Powell A.J."/>
            <person name="Barry K."/>
            <person name="Miller A.N."/>
            <person name="Grigoriev I.V."/>
            <person name="Debuchy R."/>
            <person name="Gladieux P."/>
            <person name="Hiltunen Thoren M."/>
            <person name="Johannesson H."/>
        </authorList>
    </citation>
    <scope>NUCLEOTIDE SEQUENCE</scope>
    <source>
        <strain evidence="3">PSN243</strain>
    </source>
</reference>
<dbReference type="CDD" id="cd18186">
    <property type="entry name" value="BTB_POZ_ZBTB_KLHL-like"/>
    <property type="match status" value="1"/>
</dbReference>
<accession>A0AAV9GC77</accession>
<dbReference type="Gene3D" id="3.30.710.10">
    <property type="entry name" value="Potassium Channel Kv1.1, Chain A"/>
    <property type="match status" value="1"/>
</dbReference>
<dbReference type="PROSITE" id="PS50097">
    <property type="entry name" value="BTB"/>
    <property type="match status" value="1"/>
</dbReference>
<dbReference type="SUPFAM" id="SSF54695">
    <property type="entry name" value="POZ domain"/>
    <property type="match status" value="1"/>
</dbReference>
<dbReference type="InterPro" id="IPR011333">
    <property type="entry name" value="SKP1/BTB/POZ_sf"/>
</dbReference>
<name>A0AAV9GC77_9PEZI</name>
<feature type="region of interest" description="Disordered" evidence="1">
    <location>
        <begin position="114"/>
        <end position="174"/>
    </location>
</feature>
<reference evidence="3" key="2">
    <citation type="submission" date="2023-05" db="EMBL/GenBank/DDBJ databases">
        <authorList>
            <consortium name="Lawrence Berkeley National Laboratory"/>
            <person name="Steindorff A."/>
            <person name="Hensen N."/>
            <person name="Bonometti L."/>
            <person name="Westerberg I."/>
            <person name="Brannstrom I.O."/>
            <person name="Guillou S."/>
            <person name="Cros-Aarteil S."/>
            <person name="Calhoun S."/>
            <person name="Haridas S."/>
            <person name="Kuo A."/>
            <person name="Mondo S."/>
            <person name="Pangilinan J."/>
            <person name="Riley R."/>
            <person name="Labutti K."/>
            <person name="Andreopoulos B."/>
            <person name="Lipzen A."/>
            <person name="Chen C."/>
            <person name="Yanf M."/>
            <person name="Daum C."/>
            <person name="Ng V."/>
            <person name="Clum A."/>
            <person name="Ohm R."/>
            <person name="Martin F."/>
            <person name="Silar P."/>
            <person name="Natvig D."/>
            <person name="Lalanne C."/>
            <person name="Gautier V."/>
            <person name="Ament-Velasquez S.L."/>
            <person name="Kruys A."/>
            <person name="Hutchinson M.I."/>
            <person name="Powell A.J."/>
            <person name="Barry K."/>
            <person name="Miller A.N."/>
            <person name="Grigoriev I.V."/>
            <person name="Debuchy R."/>
            <person name="Gladieux P."/>
            <person name="Thoren M.H."/>
            <person name="Johannesson H."/>
        </authorList>
    </citation>
    <scope>NUCLEOTIDE SEQUENCE</scope>
    <source>
        <strain evidence="3">PSN243</strain>
    </source>
</reference>
<dbReference type="Pfam" id="PF00651">
    <property type="entry name" value="BTB"/>
    <property type="match status" value="1"/>
</dbReference>
<dbReference type="EMBL" id="MU865965">
    <property type="protein sequence ID" value="KAK4445482.1"/>
    <property type="molecule type" value="Genomic_DNA"/>
</dbReference>
<dbReference type="PANTHER" id="PTHR47843:SF2">
    <property type="entry name" value="BTB DOMAIN-CONTAINING PROTEIN"/>
    <property type="match status" value="1"/>
</dbReference>
<comment type="caution">
    <text evidence="3">The sequence shown here is derived from an EMBL/GenBank/DDBJ whole genome shotgun (WGS) entry which is preliminary data.</text>
</comment>
<proteinExistence type="predicted"/>
<dbReference type="Proteomes" id="UP001321760">
    <property type="component" value="Unassembled WGS sequence"/>
</dbReference>
<protein>
    <recommendedName>
        <fullName evidence="2">BTB domain-containing protein</fullName>
    </recommendedName>
</protein>
<dbReference type="InterPro" id="IPR000210">
    <property type="entry name" value="BTB/POZ_dom"/>
</dbReference>
<dbReference type="AlphaFoldDB" id="A0AAV9GC77"/>
<gene>
    <name evidence="3" type="ORF">QBC34DRAFT_164257</name>
</gene>
<feature type="domain" description="BTB" evidence="2">
    <location>
        <begin position="47"/>
        <end position="116"/>
    </location>
</feature>
<organism evidence="3 4">
    <name type="scientific">Podospora aff. communis PSN243</name>
    <dbReference type="NCBI Taxonomy" id="3040156"/>
    <lineage>
        <taxon>Eukaryota</taxon>
        <taxon>Fungi</taxon>
        <taxon>Dikarya</taxon>
        <taxon>Ascomycota</taxon>
        <taxon>Pezizomycotina</taxon>
        <taxon>Sordariomycetes</taxon>
        <taxon>Sordariomycetidae</taxon>
        <taxon>Sordariales</taxon>
        <taxon>Podosporaceae</taxon>
        <taxon>Podospora</taxon>
    </lineage>
</organism>
<evidence type="ECO:0000259" key="2">
    <source>
        <dbReference type="PROSITE" id="PS50097"/>
    </source>
</evidence>
<evidence type="ECO:0000313" key="4">
    <source>
        <dbReference type="Proteomes" id="UP001321760"/>
    </source>
</evidence>
<keyword evidence="4" id="KW-1185">Reference proteome</keyword>
<feature type="region of interest" description="Disordered" evidence="1">
    <location>
        <begin position="10"/>
        <end position="34"/>
    </location>
</feature>
<evidence type="ECO:0000256" key="1">
    <source>
        <dbReference type="SAM" id="MobiDB-lite"/>
    </source>
</evidence>